<keyword evidence="4" id="KW-1185">Reference proteome</keyword>
<evidence type="ECO:0000256" key="2">
    <source>
        <dbReference type="PROSITE-ProRule" id="PRU00497"/>
    </source>
</evidence>
<dbReference type="OrthoDB" id="6370668at2759"/>
<reference evidence="3 4" key="1">
    <citation type="submission" date="2016-03" db="EMBL/GenBank/DDBJ databases">
        <title>EvidentialGene: Evidence-directed Construction of Genes on Genomes.</title>
        <authorList>
            <person name="Gilbert D.G."/>
            <person name="Choi J.-H."/>
            <person name="Mockaitis K."/>
            <person name="Colbourne J."/>
            <person name="Pfrender M."/>
        </authorList>
    </citation>
    <scope>NUCLEOTIDE SEQUENCE [LARGE SCALE GENOMIC DNA]</scope>
    <source>
        <strain evidence="3 4">Xinb3</strain>
        <tissue evidence="3">Complete organism</tissue>
    </source>
</reference>
<proteinExistence type="predicted"/>
<dbReference type="GO" id="GO:0042302">
    <property type="term" value="F:structural constituent of cuticle"/>
    <property type="evidence" value="ECO:0007669"/>
    <property type="project" value="UniProtKB-UniRule"/>
</dbReference>
<evidence type="ECO:0008006" key="5">
    <source>
        <dbReference type="Google" id="ProtNLM"/>
    </source>
</evidence>
<dbReference type="GO" id="GO:0005615">
    <property type="term" value="C:extracellular space"/>
    <property type="evidence" value="ECO:0007669"/>
    <property type="project" value="TreeGrafter"/>
</dbReference>
<dbReference type="PROSITE" id="PS51155">
    <property type="entry name" value="CHIT_BIND_RR_2"/>
    <property type="match status" value="1"/>
</dbReference>
<organism evidence="3 4">
    <name type="scientific">Daphnia magna</name>
    <dbReference type="NCBI Taxonomy" id="35525"/>
    <lineage>
        <taxon>Eukaryota</taxon>
        <taxon>Metazoa</taxon>
        <taxon>Ecdysozoa</taxon>
        <taxon>Arthropoda</taxon>
        <taxon>Crustacea</taxon>
        <taxon>Branchiopoda</taxon>
        <taxon>Diplostraca</taxon>
        <taxon>Cladocera</taxon>
        <taxon>Anomopoda</taxon>
        <taxon>Daphniidae</taxon>
        <taxon>Daphnia</taxon>
    </lineage>
</organism>
<dbReference type="GO" id="GO:0031012">
    <property type="term" value="C:extracellular matrix"/>
    <property type="evidence" value="ECO:0007669"/>
    <property type="project" value="TreeGrafter"/>
</dbReference>
<comment type="caution">
    <text evidence="3">The sequence shown here is derived from an EMBL/GenBank/DDBJ whole genome shotgun (WGS) entry which is preliminary data.</text>
</comment>
<protein>
    <recommendedName>
        <fullName evidence="5">Cuticle protein</fullName>
    </recommendedName>
</protein>
<dbReference type="PANTHER" id="PTHR12236:SF79">
    <property type="entry name" value="CUTICULAR PROTEIN 50CB-RELATED"/>
    <property type="match status" value="1"/>
</dbReference>
<dbReference type="EMBL" id="LRGB01000687">
    <property type="protein sequence ID" value="KZS16905.1"/>
    <property type="molecule type" value="Genomic_DNA"/>
</dbReference>
<dbReference type="AlphaFoldDB" id="A0A164ZXF4"/>
<evidence type="ECO:0000256" key="1">
    <source>
        <dbReference type="ARBA" id="ARBA00022460"/>
    </source>
</evidence>
<dbReference type="InterPro" id="IPR051217">
    <property type="entry name" value="Insect_Cuticle_Struc_Prot"/>
</dbReference>
<dbReference type="PANTHER" id="PTHR12236">
    <property type="entry name" value="STRUCTURAL CONTITUENT OF CUTICLE"/>
    <property type="match status" value="1"/>
</dbReference>
<name>A0A164ZXF4_9CRUS</name>
<dbReference type="Proteomes" id="UP000076858">
    <property type="component" value="Unassembled WGS sequence"/>
</dbReference>
<sequence length="169" mass="19259">MLWFKTEGKCTAIDLLDVPVMEGDILIESHQSSTRQLHLNYPTCRQLGVFLFAIFVVATAVPSKSSDYKDNYEYAPAQYDFGYGVKDDYAYVDFGHSENRNGDKTKGQYYVVLPDGRRQVVNYYVDGYSGYVADIKYEGNYKSAYSADYKPAYKPVPNPTYSPSYKPAY</sequence>
<evidence type="ECO:0000313" key="3">
    <source>
        <dbReference type="EMBL" id="KZS16905.1"/>
    </source>
</evidence>
<keyword evidence="1 2" id="KW-0193">Cuticle</keyword>
<dbReference type="Pfam" id="PF00379">
    <property type="entry name" value="Chitin_bind_4"/>
    <property type="match status" value="1"/>
</dbReference>
<evidence type="ECO:0000313" key="4">
    <source>
        <dbReference type="Proteomes" id="UP000076858"/>
    </source>
</evidence>
<gene>
    <name evidence="3" type="ORF">APZ42_017534</name>
</gene>
<accession>A0A164ZXF4</accession>
<dbReference type="InterPro" id="IPR000618">
    <property type="entry name" value="Insect_cuticle"/>
</dbReference>